<dbReference type="InterPro" id="IPR002048">
    <property type="entry name" value="EF_hand_dom"/>
</dbReference>
<organism evidence="5 6">
    <name type="scientific">Polarella glacialis</name>
    <name type="common">Dinoflagellate</name>
    <dbReference type="NCBI Taxonomy" id="89957"/>
    <lineage>
        <taxon>Eukaryota</taxon>
        <taxon>Sar</taxon>
        <taxon>Alveolata</taxon>
        <taxon>Dinophyceae</taxon>
        <taxon>Suessiales</taxon>
        <taxon>Suessiaceae</taxon>
        <taxon>Polarella</taxon>
    </lineage>
</organism>
<protein>
    <recommendedName>
        <fullName evidence="4">EF-hand domain-containing protein</fullName>
    </recommendedName>
</protein>
<keyword evidence="1" id="KW-0479">Metal-binding</keyword>
<feature type="domain" description="EF-hand" evidence="4">
    <location>
        <begin position="126"/>
        <end position="161"/>
    </location>
</feature>
<dbReference type="Gene3D" id="1.10.238.10">
    <property type="entry name" value="EF-hand"/>
    <property type="match status" value="2"/>
</dbReference>
<evidence type="ECO:0000313" key="6">
    <source>
        <dbReference type="Proteomes" id="UP000626109"/>
    </source>
</evidence>
<dbReference type="AlphaFoldDB" id="A0A813L9P8"/>
<feature type="domain" description="EF-hand" evidence="4">
    <location>
        <begin position="198"/>
        <end position="233"/>
    </location>
</feature>
<dbReference type="InterPro" id="IPR051581">
    <property type="entry name" value="Ca-bind"/>
</dbReference>
<dbReference type="Proteomes" id="UP000626109">
    <property type="component" value="Unassembled WGS sequence"/>
</dbReference>
<keyword evidence="3" id="KW-0106">Calcium</keyword>
<dbReference type="InterPro" id="IPR011992">
    <property type="entry name" value="EF-hand-dom_pair"/>
</dbReference>
<gene>
    <name evidence="5" type="ORF">PGLA2088_LOCUS41577</name>
</gene>
<reference evidence="5" key="1">
    <citation type="submission" date="2021-02" db="EMBL/GenBank/DDBJ databases">
        <authorList>
            <person name="Dougan E. K."/>
            <person name="Rhodes N."/>
            <person name="Thang M."/>
            <person name="Chan C."/>
        </authorList>
    </citation>
    <scope>NUCLEOTIDE SEQUENCE</scope>
</reference>
<feature type="domain" description="EF-hand" evidence="4">
    <location>
        <begin position="162"/>
        <end position="197"/>
    </location>
</feature>
<name>A0A813L9P8_POLGL</name>
<dbReference type="Pfam" id="PF13499">
    <property type="entry name" value="EF-hand_7"/>
    <property type="match status" value="2"/>
</dbReference>
<evidence type="ECO:0000259" key="4">
    <source>
        <dbReference type="PROSITE" id="PS50222"/>
    </source>
</evidence>
<accession>A0A813L9P8</accession>
<dbReference type="PANTHER" id="PTHR34524:SF6">
    <property type="entry name" value="CALCYPHOSINE LIKE"/>
    <property type="match status" value="1"/>
</dbReference>
<evidence type="ECO:0000256" key="2">
    <source>
        <dbReference type="ARBA" id="ARBA00022737"/>
    </source>
</evidence>
<dbReference type="GO" id="GO:0005509">
    <property type="term" value="F:calcium ion binding"/>
    <property type="evidence" value="ECO:0007669"/>
    <property type="project" value="InterPro"/>
</dbReference>
<dbReference type="PANTHER" id="PTHR34524">
    <property type="entry name" value="CALCYPHOSIN"/>
    <property type="match status" value="1"/>
</dbReference>
<dbReference type="EMBL" id="CAJNNW010033899">
    <property type="protein sequence ID" value="CAE8720856.1"/>
    <property type="molecule type" value="Genomic_DNA"/>
</dbReference>
<evidence type="ECO:0000313" key="5">
    <source>
        <dbReference type="EMBL" id="CAE8720856.1"/>
    </source>
</evidence>
<sequence length="376" mass="42627">MADKHAFYRVDPSLLPACGMPSMPAHFRQDGQLSARQERLATVHLQHQAKRFARIGNARIYGHTVAVAGVMQKTPRNMAESAYSGIPLQSTRFDSRLKGMGAKFRNPDLDKLIDAIRVRAEGLGFTSTRQFQELFKVMDVDGRGMLDMGEFVKGLKDRGLVQTQEECDLIFLHFDEDRSGFIEPGEFLNAMKGNLSDRRRAVVREAFASMDANGDGVLTTEDLKMKYQSFSHPDITSGKRTEEEIFGEFLKSFDVISADGQITLSEFELYYESLSAMIKDDRVFINNVRNAWHLLGATGGSCLRVHITLGMEVQSKDANHHRRRHRDNFVTSQHIVEIRPALHCSPHDLRFMDLCRQRLATMGYPNVESIQVLNQE</sequence>
<dbReference type="PROSITE" id="PS50222">
    <property type="entry name" value="EF_HAND_2"/>
    <property type="match status" value="3"/>
</dbReference>
<dbReference type="CDD" id="cd00051">
    <property type="entry name" value="EFh"/>
    <property type="match status" value="3"/>
</dbReference>
<keyword evidence="2" id="KW-0677">Repeat</keyword>
<dbReference type="SUPFAM" id="SSF47473">
    <property type="entry name" value="EF-hand"/>
    <property type="match status" value="1"/>
</dbReference>
<evidence type="ECO:0000256" key="1">
    <source>
        <dbReference type="ARBA" id="ARBA00022723"/>
    </source>
</evidence>
<dbReference type="PROSITE" id="PS00018">
    <property type="entry name" value="EF_HAND_1"/>
    <property type="match status" value="2"/>
</dbReference>
<comment type="caution">
    <text evidence="5">The sequence shown here is derived from an EMBL/GenBank/DDBJ whole genome shotgun (WGS) entry which is preliminary data.</text>
</comment>
<dbReference type="InterPro" id="IPR018247">
    <property type="entry name" value="EF_Hand_1_Ca_BS"/>
</dbReference>
<dbReference type="SMART" id="SM00054">
    <property type="entry name" value="EFh"/>
    <property type="match status" value="3"/>
</dbReference>
<evidence type="ECO:0000256" key="3">
    <source>
        <dbReference type="ARBA" id="ARBA00022837"/>
    </source>
</evidence>
<proteinExistence type="predicted"/>